<feature type="compositionally biased region" description="Acidic residues" evidence="1">
    <location>
        <begin position="466"/>
        <end position="495"/>
    </location>
</feature>
<protein>
    <recommendedName>
        <fullName evidence="2">F-box domain-containing protein</fullName>
    </recommendedName>
</protein>
<proteinExistence type="predicted"/>
<reference evidence="3 4" key="1">
    <citation type="submission" date="2021-11" db="EMBL/GenBank/DDBJ databases">
        <title>Black yeast isolated from Biological Soil Crust.</title>
        <authorList>
            <person name="Kurbessoian T."/>
        </authorList>
    </citation>
    <scope>NUCLEOTIDE SEQUENCE [LARGE SCALE GENOMIC DNA]</scope>
    <source>
        <strain evidence="3 4">CCFEE 5522</strain>
    </source>
</reference>
<dbReference type="InterPro" id="IPR001810">
    <property type="entry name" value="F-box_dom"/>
</dbReference>
<feature type="region of interest" description="Disordered" evidence="1">
    <location>
        <begin position="462"/>
        <end position="495"/>
    </location>
</feature>
<gene>
    <name evidence="3" type="ORF">LTR36_010586</name>
</gene>
<sequence length="495" mass="54498">MGLIDLPPELVMRVSSLLTTSELGNLRSSCHHIEAVLFNSFAKEFFTKRQFMLEHVSLQALVDISRHPTLSKRLKEVIIGLDVLHTDSGYASEASKAIYRAGHVSQGVLLETGQARDMLVEAFSNLPNLSTVGLRDYDGAGRFRDGPNARWRSYGWSYGTIEDAELAQLPLYGKPRLHPTAESAFALILYSLGKALSTPTNVEVFLRRRSKLTPSALNLVAGSMGTTITPVLAGLTTLMLTVALSERMNLDTPPMFDSNDSVADMPLKTLLHHTPNLQTLRINFDTDQFLAQNFLEWLGKPAVGSPWTKDYASGTVSPAALTKLTNLDFGMCNVSGPTLVQVVTKFNLKSLNLWKVALRCKDLDEMQANPACWAQFFTSLANALPTSTGLKSVMVGYCSQCYYPNRTTPGLGQYLRVHFAPEADRSAKTPLDTVRYRSAYGTDVRDWLRSIAKRSSVPKVCKLVSDSDEDHEDEDDSDGGDVDGGEEDDSADEED</sequence>
<dbReference type="AlphaFoldDB" id="A0AAV9JS81"/>
<accession>A0AAV9JS81</accession>
<name>A0AAV9JS81_9PEZI</name>
<evidence type="ECO:0000259" key="2">
    <source>
        <dbReference type="PROSITE" id="PS50181"/>
    </source>
</evidence>
<evidence type="ECO:0000313" key="3">
    <source>
        <dbReference type="EMBL" id="KAK4547867.1"/>
    </source>
</evidence>
<organism evidence="3 4">
    <name type="scientific">Oleoguttula mirabilis</name>
    <dbReference type="NCBI Taxonomy" id="1507867"/>
    <lineage>
        <taxon>Eukaryota</taxon>
        <taxon>Fungi</taxon>
        <taxon>Dikarya</taxon>
        <taxon>Ascomycota</taxon>
        <taxon>Pezizomycotina</taxon>
        <taxon>Dothideomycetes</taxon>
        <taxon>Dothideomycetidae</taxon>
        <taxon>Mycosphaerellales</taxon>
        <taxon>Teratosphaeriaceae</taxon>
        <taxon>Oleoguttula</taxon>
    </lineage>
</organism>
<evidence type="ECO:0000256" key="1">
    <source>
        <dbReference type="SAM" id="MobiDB-lite"/>
    </source>
</evidence>
<comment type="caution">
    <text evidence="3">The sequence shown here is derived from an EMBL/GenBank/DDBJ whole genome shotgun (WGS) entry which is preliminary data.</text>
</comment>
<dbReference type="PROSITE" id="PS50181">
    <property type="entry name" value="FBOX"/>
    <property type="match status" value="1"/>
</dbReference>
<feature type="domain" description="F-box" evidence="2">
    <location>
        <begin position="1"/>
        <end position="49"/>
    </location>
</feature>
<keyword evidence="4" id="KW-1185">Reference proteome</keyword>
<evidence type="ECO:0000313" key="4">
    <source>
        <dbReference type="Proteomes" id="UP001324427"/>
    </source>
</evidence>
<dbReference type="Proteomes" id="UP001324427">
    <property type="component" value="Unassembled WGS sequence"/>
</dbReference>
<dbReference type="EMBL" id="JAVFHQ010000009">
    <property type="protein sequence ID" value="KAK4547867.1"/>
    <property type="molecule type" value="Genomic_DNA"/>
</dbReference>